<comment type="subcellular location">
    <subcellularLocation>
        <location evidence="1">Cell inner membrane</location>
    </subcellularLocation>
</comment>
<keyword evidence="3" id="KW-0997">Cell inner membrane</keyword>
<name>A0ABT3T7Y7_9GAMM</name>
<evidence type="ECO:0000256" key="3">
    <source>
        <dbReference type="ARBA" id="ARBA00022519"/>
    </source>
</evidence>
<evidence type="ECO:0000256" key="2">
    <source>
        <dbReference type="ARBA" id="ARBA00022475"/>
    </source>
</evidence>
<protein>
    <submittedName>
        <fullName evidence="7">Lauroyl acyltransferase</fullName>
    </submittedName>
</protein>
<comment type="caution">
    <text evidence="7">The sequence shown here is derived from an EMBL/GenBank/DDBJ whole genome shotgun (WGS) entry which is preliminary data.</text>
</comment>
<gene>
    <name evidence="7" type="ORF">EYC82_11470</name>
</gene>
<evidence type="ECO:0000313" key="7">
    <source>
        <dbReference type="EMBL" id="MCX2977975.1"/>
    </source>
</evidence>
<dbReference type="EMBL" id="SHNO01000001">
    <property type="protein sequence ID" value="MCX2977975.1"/>
    <property type="molecule type" value="Genomic_DNA"/>
</dbReference>
<evidence type="ECO:0000256" key="1">
    <source>
        <dbReference type="ARBA" id="ARBA00004533"/>
    </source>
</evidence>
<evidence type="ECO:0000256" key="6">
    <source>
        <dbReference type="ARBA" id="ARBA00023315"/>
    </source>
</evidence>
<evidence type="ECO:0000256" key="4">
    <source>
        <dbReference type="ARBA" id="ARBA00022679"/>
    </source>
</evidence>
<dbReference type="Pfam" id="PF03279">
    <property type="entry name" value="Lip_A_acyltrans"/>
    <property type="match status" value="1"/>
</dbReference>
<dbReference type="PANTHER" id="PTHR30606">
    <property type="entry name" value="LIPID A BIOSYNTHESIS LAUROYL ACYLTRANSFERASE"/>
    <property type="match status" value="1"/>
</dbReference>
<dbReference type="RefSeq" id="WP_279249678.1">
    <property type="nucleotide sequence ID" value="NZ_SHNO01000001.1"/>
</dbReference>
<sequence length="326" mass="36857">MADFIIGSPLRKWARDHRVLRDALWRIDFVFFWTLTTLAKSLPADAASGLGYLLGRCVHPFLGKKSAIIRTNLHTAFPEKSSDEINRLVPEAWGRIGRTLMEYPHLGAILEDDARLTIDVREPIETYKNPSQPCVIVTAHQSNWEVVCSAMARMKIPNASLYSPPTNPLLDRLLLEQRQALNSELLPRDHAARKLLQAFKKGRSVAMVMDRRLDAGGAPIEFFGHQKGATLLPARLALKFGCDLVPVQIVRRKNAHFEAIFHPPIKSLNTGEDETMQAINMTQQVHQQFEAWIRQVPEDWFCSKRIWPKGKIVAESGQNGGKHYGI</sequence>
<dbReference type="PANTHER" id="PTHR30606:SF9">
    <property type="entry name" value="LIPID A BIOSYNTHESIS LAUROYLTRANSFERASE"/>
    <property type="match status" value="1"/>
</dbReference>
<keyword evidence="5" id="KW-0472">Membrane</keyword>
<keyword evidence="2" id="KW-1003">Cell membrane</keyword>
<dbReference type="CDD" id="cd07984">
    <property type="entry name" value="LPLAT_LABLAT-like"/>
    <property type="match status" value="1"/>
</dbReference>
<keyword evidence="6 7" id="KW-0012">Acyltransferase</keyword>
<organism evidence="7 8">
    <name type="scientific">Candidatus Marimicrobium litorale</name>
    <dbReference type="NCBI Taxonomy" id="2518991"/>
    <lineage>
        <taxon>Bacteria</taxon>
        <taxon>Pseudomonadati</taxon>
        <taxon>Pseudomonadota</taxon>
        <taxon>Gammaproteobacteria</taxon>
        <taxon>Cellvibrionales</taxon>
        <taxon>Halieaceae</taxon>
        <taxon>Marimicrobium</taxon>
    </lineage>
</organism>
<keyword evidence="4" id="KW-0808">Transferase</keyword>
<reference evidence="7" key="1">
    <citation type="submission" date="2019-02" db="EMBL/GenBank/DDBJ databases">
        <authorList>
            <person name="Li S.-H."/>
        </authorList>
    </citation>
    <scope>NUCLEOTIDE SEQUENCE</scope>
    <source>
        <strain evidence="7">IMCC11814</strain>
    </source>
</reference>
<evidence type="ECO:0000256" key="5">
    <source>
        <dbReference type="ARBA" id="ARBA00023136"/>
    </source>
</evidence>
<keyword evidence="8" id="KW-1185">Reference proteome</keyword>
<evidence type="ECO:0000313" key="8">
    <source>
        <dbReference type="Proteomes" id="UP001143304"/>
    </source>
</evidence>
<accession>A0ABT3T7Y7</accession>
<proteinExistence type="predicted"/>
<dbReference type="GO" id="GO:0016746">
    <property type="term" value="F:acyltransferase activity"/>
    <property type="evidence" value="ECO:0007669"/>
    <property type="project" value="UniProtKB-KW"/>
</dbReference>
<dbReference type="InterPro" id="IPR004960">
    <property type="entry name" value="LipA_acyltrans"/>
</dbReference>
<dbReference type="Proteomes" id="UP001143304">
    <property type="component" value="Unassembled WGS sequence"/>
</dbReference>